<dbReference type="PROSITE" id="PS50929">
    <property type="entry name" value="ABC_TM1F"/>
    <property type="match status" value="1"/>
</dbReference>
<dbReference type="GO" id="GO:0005886">
    <property type="term" value="C:plasma membrane"/>
    <property type="evidence" value="ECO:0007669"/>
    <property type="project" value="UniProtKB-SubCell"/>
</dbReference>
<keyword evidence="3" id="KW-1003">Cell membrane</keyword>
<protein>
    <submittedName>
        <fullName evidence="13">Multidrug ABC transporter ATP-binding protein</fullName>
    </submittedName>
</protein>
<proteinExistence type="predicted"/>
<gene>
    <name evidence="13" type="ORF">PRECH8_12760</name>
</gene>
<feature type="transmembrane region" description="Helical" evidence="10">
    <location>
        <begin position="108"/>
        <end position="131"/>
    </location>
</feature>
<dbReference type="Proteomes" id="UP000654993">
    <property type="component" value="Unassembled WGS sequence"/>
</dbReference>
<dbReference type="GO" id="GO:0015421">
    <property type="term" value="F:ABC-type oligopeptide transporter activity"/>
    <property type="evidence" value="ECO:0007669"/>
    <property type="project" value="TreeGrafter"/>
</dbReference>
<accession>A0A916QCD7</accession>
<evidence type="ECO:0000256" key="8">
    <source>
        <dbReference type="ARBA" id="ARBA00023136"/>
    </source>
</evidence>
<dbReference type="Gene3D" id="1.20.1560.10">
    <property type="entry name" value="ABC transporter type 1, transmembrane domain"/>
    <property type="match status" value="1"/>
</dbReference>
<evidence type="ECO:0000256" key="3">
    <source>
        <dbReference type="ARBA" id="ARBA00022475"/>
    </source>
</evidence>
<dbReference type="GO" id="GO:0005524">
    <property type="term" value="F:ATP binding"/>
    <property type="evidence" value="ECO:0007669"/>
    <property type="project" value="UniProtKB-KW"/>
</dbReference>
<dbReference type="AlphaFoldDB" id="A0A916QCD7"/>
<evidence type="ECO:0000256" key="5">
    <source>
        <dbReference type="ARBA" id="ARBA00022741"/>
    </source>
</evidence>
<evidence type="ECO:0000256" key="2">
    <source>
        <dbReference type="ARBA" id="ARBA00022448"/>
    </source>
</evidence>
<dbReference type="InterPro" id="IPR017871">
    <property type="entry name" value="ABC_transporter-like_CS"/>
</dbReference>
<dbReference type="InterPro" id="IPR011527">
    <property type="entry name" value="ABC1_TM_dom"/>
</dbReference>
<evidence type="ECO:0000313" key="14">
    <source>
        <dbReference type="Proteomes" id="UP000654993"/>
    </source>
</evidence>
<comment type="subcellular location">
    <subcellularLocation>
        <location evidence="1">Cell membrane</location>
        <topology evidence="1">Multi-pass membrane protein</topology>
    </subcellularLocation>
</comment>
<evidence type="ECO:0000256" key="9">
    <source>
        <dbReference type="SAM" id="MobiDB-lite"/>
    </source>
</evidence>
<dbReference type="SUPFAM" id="SSF52540">
    <property type="entry name" value="P-loop containing nucleoside triphosphate hydrolases"/>
    <property type="match status" value="1"/>
</dbReference>
<dbReference type="PANTHER" id="PTHR43394">
    <property type="entry name" value="ATP-DEPENDENT PERMEASE MDL1, MITOCHONDRIAL"/>
    <property type="match status" value="1"/>
</dbReference>
<feature type="transmembrane region" description="Helical" evidence="10">
    <location>
        <begin position="72"/>
        <end position="96"/>
    </location>
</feature>
<feature type="transmembrane region" description="Helical" evidence="10">
    <location>
        <begin position="193"/>
        <end position="210"/>
    </location>
</feature>
<dbReference type="InterPro" id="IPR027417">
    <property type="entry name" value="P-loop_NTPase"/>
</dbReference>
<keyword evidence="7 10" id="KW-1133">Transmembrane helix</keyword>
<dbReference type="PROSITE" id="PS50893">
    <property type="entry name" value="ABC_TRANSPORTER_2"/>
    <property type="match status" value="1"/>
</dbReference>
<dbReference type="InterPro" id="IPR003439">
    <property type="entry name" value="ABC_transporter-like_ATP-bd"/>
</dbReference>
<dbReference type="FunFam" id="3.40.50.300:FF:000287">
    <property type="entry name" value="Multidrug ABC transporter ATP-binding protein"/>
    <property type="match status" value="1"/>
</dbReference>
<dbReference type="CDD" id="cd18547">
    <property type="entry name" value="ABC_6TM_Tm288_like"/>
    <property type="match status" value="1"/>
</dbReference>
<dbReference type="FunFam" id="1.20.1560.10:FF:000011">
    <property type="entry name" value="Multidrug ABC transporter ATP-binding protein"/>
    <property type="match status" value="1"/>
</dbReference>
<reference evidence="13" key="2">
    <citation type="journal article" date="2021" name="Data Brief">
        <title>Draft genome sequence data of the facultative, thermophilic, xylanolytic bacterium Paenibacillus sp. strain DA-C8.</title>
        <authorList>
            <person name="Chhe C."/>
            <person name="Uke A."/>
            <person name="Baramee S."/>
            <person name="Ungkulpasvich U."/>
            <person name="Tachaapaikoon C."/>
            <person name="Pason P."/>
            <person name="Waeonukul R."/>
            <person name="Ratanakhanokchai K."/>
            <person name="Kosugi A."/>
        </authorList>
    </citation>
    <scope>NUCLEOTIDE SEQUENCE</scope>
    <source>
        <strain evidence="13">DA-C8</strain>
    </source>
</reference>
<keyword evidence="2" id="KW-0813">Transport</keyword>
<keyword evidence="5" id="KW-0547">Nucleotide-binding</keyword>
<dbReference type="EMBL" id="BMAQ01000009">
    <property type="protein sequence ID" value="GFR37980.1"/>
    <property type="molecule type" value="Genomic_DNA"/>
</dbReference>
<keyword evidence="6 13" id="KW-0067">ATP-binding</keyword>
<evidence type="ECO:0000256" key="1">
    <source>
        <dbReference type="ARBA" id="ARBA00004651"/>
    </source>
</evidence>
<keyword evidence="8 10" id="KW-0472">Membrane</keyword>
<dbReference type="Pfam" id="PF00664">
    <property type="entry name" value="ABC_membrane"/>
    <property type="match status" value="1"/>
</dbReference>
<feature type="compositionally biased region" description="Low complexity" evidence="9">
    <location>
        <begin position="13"/>
        <end position="30"/>
    </location>
</feature>
<organism evidence="13 14">
    <name type="scientific">Insulibacter thermoxylanivorax</name>
    <dbReference type="NCBI Taxonomy" id="2749268"/>
    <lineage>
        <taxon>Bacteria</taxon>
        <taxon>Bacillati</taxon>
        <taxon>Bacillota</taxon>
        <taxon>Bacilli</taxon>
        <taxon>Bacillales</taxon>
        <taxon>Paenibacillaceae</taxon>
        <taxon>Insulibacter</taxon>
    </lineage>
</organism>
<reference evidence="13" key="1">
    <citation type="submission" date="2020-08" db="EMBL/GenBank/DDBJ databases">
        <authorList>
            <person name="Uke A."/>
            <person name="Chhe C."/>
            <person name="Baramee S."/>
            <person name="Kosugi A."/>
        </authorList>
    </citation>
    <scope>NUCLEOTIDE SEQUENCE</scope>
    <source>
        <strain evidence="13">DA-C8</strain>
    </source>
</reference>
<evidence type="ECO:0000259" key="11">
    <source>
        <dbReference type="PROSITE" id="PS50893"/>
    </source>
</evidence>
<evidence type="ECO:0000256" key="6">
    <source>
        <dbReference type="ARBA" id="ARBA00022840"/>
    </source>
</evidence>
<feature type="domain" description="ABC transmembrane type-1" evidence="12">
    <location>
        <begin position="76"/>
        <end position="357"/>
    </location>
</feature>
<keyword evidence="4 10" id="KW-0812">Transmembrane</keyword>
<dbReference type="PANTHER" id="PTHR43394:SF1">
    <property type="entry name" value="ATP-BINDING CASSETTE SUB-FAMILY B MEMBER 10, MITOCHONDRIAL"/>
    <property type="match status" value="1"/>
</dbReference>
<name>A0A916QCD7_9BACL</name>
<evidence type="ECO:0000256" key="7">
    <source>
        <dbReference type="ARBA" id="ARBA00022989"/>
    </source>
</evidence>
<comment type="caution">
    <text evidence="13">The sequence shown here is derived from an EMBL/GenBank/DDBJ whole genome shotgun (WGS) entry which is preliminary data.</text>
</comment>
<dbReference type="Gene3D" id="3.40.50.300">
    <property type="entry name" value="P-loop containing nucleotide triphosphate hydrolases"/>
    <property type="match status" value="1"/>
</dbReference>
<dbReference type="GO" id="GO:0016887">
    <property type="term" value="F:ATP hydrolysis activity"/>
    <property type="evidence" value="ECO:0007669"/>
    <property type="project" value="InterPro"/>
</dbReference>
<dbReference type="Pfam" id="PF00005">
    <property type="entry name" value="ABC_tran"/>
    <property type="match status" value="1"/>
</dbReference>
<evidence type="ECO:0000256" key="10">
    <source>
        <dbReference type="SAM" id="Phobius"/>
    </source>
</evidence>
<dbReference type="InterPro" id="IPR036640">
    <property type="entry name" value="ABC1_TM_sf"/>
</dbReference>
<feature type="transmembrane region" description="Helical" evidence="10">
    <location>
        <begin position="216"/>
        <end position="233"/>
    </location>
</feature>
<dbReference type="InterPro" id="IPR039421">
    <property type="entry name" value="Type_1_exporter"/>
</dbReference>
<dbReference type="PROSITE" id="PS00211">
    <property type="entry name" value="ABC_TRANSPORTER_1"/>
    <property type="match status" value="1"/>
</dbReference>
<evidence type="ECO:0000256" key="4">
    <source>
        <dbReference type="ARBA" id="ARBA00022692"/>
    </source>
</evidence>
<sequence>MANQPGQFQPGRSAAGAGSSGPAAAGAGAPPSGPDFSMRGGGPRGIVLSKAKPKNTARTLKRIWQYLRVYRAGLYGVLLCTIAATACSLIAPYLLGSAVDDYIIPGDYAGLVRLSLFLLAVYAMQSLTSWLQQFIMVKVSMHTVQEMRRDIFERLQVLPIRFFDSQTHGELMSRTTNDIENVSGTLNQSVTQLISSILALAGSVAIMLYLNVWLTLVSMVTIPLVLLFTRTIAKWTRKYFSKQQAHLGELNSFIEETISGQKVIQVYRREQTSLSRFREINTTLTEAGIRAQIFSGTVGPMMNMLNNISFALMAGVGGWMAFQGWTSVGVVVAFLNYSKQFQRPLNDLANQFNLVQSAIAGAERVFETIDTESEYEQQSGSVKTLKDVRGEVVFEDVCFSYQKGAPVLNRISLRASPGQMIALVGPTGAGKTTIINLLTRFYEIDSGCITIDGTDIRELDKDSLRRRIGLVLQDAYLYSDTIRENIRFGRLEATDEEVEAAAKLANAHSFIQKLPQGYDTMLTAGGANLSQGQRQLLTIARAILADPAILILDEATSSIDTRTEMHIQTAMRQLMKGRTSFVIAHRLGTIRKADQILVINHGEIIERGTHEELLHQRGFYYDLYASQFKKSS</sequence>
<keyword evidence="14" id="KW-1185">Reference proteome</keyword>
<feature type="domain" description="ABC transporter" evidence="11">
    <location>
        <begin position="392"/>
        <end position="626"/>
    </location>
</feature>
<feature type="region of interest" description="Disordered" evidence="9">
    <location>
        <begin position="1"/>
        <end position="34"/>
    </location>
</feature>
<dbReference type="InterPro" id="IPR003593">
    <property type="entry name" value="AAA+_ATPase"/>
</dbReference>
<evidence type="ECO:0000259" key="12">
    <source>
        <dbReference type="PROSITE" id="PS50929"/>
    </source>
</evidence>
<dbReference type="SMART" id="SM00382">
    <property type="entry name" value="AAA"/>
    <property type="match status" value="1"/>
</dbReference>
<evidence type="ECO:0000313" key="13">
    <source>
        <dbReference type="EMBL" id="GFR37980.1"/>
    </source>
</evidence>
<dbReference type="SUPFAM" id="SSF90123">
    <property type="entry name" value="ABC transporter transmembrane region"/>
    <property type="match status" value="1"/>
</dbReference>
<dbReference type="CDD" id="cd03254">
    <property type="entry name" value="ABCC_Glucan_exporter_like"/>
    <property type="match status" value="1"/>
</dbReference>
<feature type="transmembrane region" description="Helical" evidence="10">
    <location>
        <begin position="310"/>
        <end position="335"/>
    </location>
</feature>